<proteinExistence type="inferred from homology"/>
<comment type="similarity">
    <text evidence="1">Belongs to the CTAG/PCC1 family.</text>
</comment>
<keyword evidence="3" id="KW-1185">Reference proteome</keyword>
<dbReference type="Proteomes" id="UP000315496">
    <property type="component" value="Chromosome 3"/>
</dbReference>
<organism evidence="2 3">
    <name type="scientific">Giardia muris</name>
    <dbReference type="NCBI Taxonomy" id="5742"/>
    <lineage>
        <taxon>Eukaryota</taxon>
        <taxon>Metamonada</taxon>
        <taxon>Diplomonadida</taxon>
        <taxon>Hexamitidae</taxon>
        <taxon>Giardiinae</taxon>
        <taxon>Giardia</taxon>
    </lineage>
</organism>
<dbReference type="Pfam" id="PF09341">
    <property type="entry name" value="Pcc1"/>
    <property type="match status" value="1"/>
</dbReference>
<accession>A0A4Z1SSI1</accession>
<dbReference type="Gene3D" id="3.30.310.50">
    <property type="entry name" value="Alpha-D-phosphohexomutase, C-terminal domain"/>
    <property type="match status" value="1"/>
</dbReference>
<name>A0A4Z1SSI1_GIAMU</name>
<evidence type="ECO:0000313" key="2">
    <source>
        <dbReference type="EMBL" id="TNJ27935.1"/>
    </source>
</evidence>
<evidence type="ECO:0000313" key="3">
    <source>
        <dbReference type="Proteomes" id="UP000315496"/>
    </source>
</evidence>
<comment type="caution">
    <text evidence="2">The sequence shown here is derived from an EMBL/GenBank/DDBJ whole genome shotgun (WGS) entry which is preliminary data.</text>
</comment>
<dbReference type="VEuPathDB" id="GiardiaDB:GMRT_12497"/>
<gene>
    <name evidence="2" type="ORF">GMRT_12497</name>
</gene>
<dbReference type="AlphaFoldDB" id="A0A4Z1SSI1"/>
<sequence length="91" mass="9865">MRSETHPLQSCSGSAEFHLDTPKHAQIVAEALRGGLFADDTSTLSVVAKDCTVIAVFTATRVTTLRRMHTSCCEAVELVLETIEAFDEPCP</sequence>
<dbReference type="EMBL" id="VDLU01000003">
    <property type="protein sequence ID" value="TNJ27935.1"/>
    <property type="molecule type" value="Genomic_DNA"/>
</dbReference>
<evidence type="ECO:0000256" key="1">
    <source>
        <dbReference type="ARBA" id="ARBA00007073"/>
    </source>
</evidence>
<reference evidence="2 3" key="1">
    <citation type="submission" date="2019-05" db="EMBL/GenBank/DDBJ databases">
        <title>The compact genome of Giardia muris reveals important steps in the evolution of intestinal protozoan parasites.</title>
        <authorList>
            <person name="Xu F."/>
            <person name="Jimenez-Gonzalez A."/>
            <person name="Einarsson E."/>
            <person name="Astvaldsson A."/>
            <person name="Peirasmaki D."/>
            <person name="Eckmann L."/>
            <person name="Andersson J.O."/>
            <person name="Svard S.G."/>
            <person name="Jerlstrom-Hultqvist J."/>
        </authorList>
    </citation>
    <scope>NUCLEOTIDE SEQUENCE [LARGE SCALE GENOMIC DNA]</scope>
    <source>
        <strain evidence="2 3">Roberts-Thomson</strain>
    </source>
</reference>
<protein>
    <submittedName>
        <fullName evidence="2">Putative Transcription factor Pcc1</fullName>
    </submittedName>
</protein>
<dbReference type="InterPro" id="IPR015419">
    <property type="entry name" value="CTAG/Pcc1"/>
</dbReference>